<dbReference type="KEGG" id="gba:J421_2292"/>
<feature type="compositionally biased region" description="Low complexity" evidence="3">
    <location>
        <begin position="131"/>
        <end position="143"/>
    </location>
</feature>
<keyword evidence="5" id="KW-1185">Reference proteome</keyword>
<evidence type="ECO:0000313" key="4">
    <source>
        <dbReference type="EMBL" id="AHG89829.1"/>
    </source>
</evidence>
<dbReference type="STRING" id="861299.J421_2292"/>
<dbReference type="InParanoid" id="W0RFG7"/>
<evidence type="ECO:0000256" key="1">
    <source>
        <dbReference type="ARBA" id="ARBA00006484"/>
    </source>
</evidence>
<dbReference type="HOGENOM" id="CLU_1624757_0_0_0"/>
<dbReference type="PANTHER" id="PTHR24320">
    <property type="entry name" value="RETINOL DEHYDROGENASE"/>
    <property type="match status" value="1"/>
</dbReference>
<dbReference type="eggNOG" id="COG1028">
    <property type="taxonomic scope" value="Bacteria"/>
</dbReference>
<dbReference type="SUPFAM" id="SSF51735">
    <property type="entry name" value="NAD(P)-binding Rossmann-fold domains"/>
    <property type="match status" value="1"/>
</dbReference>
<proteinExistence type="inferred from homology"/>
<comment type="similarity">
    <text evidence="1">Belongs to the short-chain dehydrogenases/reductases (SDR) family.</text>
</comment>
<accession>W0RFG7</accession>
<protein>
    <recommendedName>
        <fullName evidence="6">Short-chain dehydrogenase/reductase SDR</fullName>
    </recommendedName>
</protein>
<dbReference type="EMBL" id="CP007128">
    <property type="protein sequence ID" value="AHG89829.1"/>
    <property type="molecule type" value="Genomic_DNA"/>
</dbReference>
<reference evidence="4 5" key="1">
    <citation type="journal article" date="2014" name="Genome Announc.">
        <title>Genome Sequence and Methylome of Soil Bacterium Gemmatirosa kalamazoonensis KBS708T, a Member of the Rarely Cultivated Gemmatimonadetes Phylum.</title>
        <authorList>
            <person name="Debruyn J.M."/>
            <person name="Radosevich M."/>
            <person name="Wommack K.E."/>
            <person name="Polson S.W."/>
            <person name="Hauser L.J."/>
            <person name="Fawaz M.N."/>
            <person name="Korlach J."/>
            <person name="Tsai Y.C."/>
        </authorList>
    </citation>
    <scope>NUCLEOTIDE SEQUENCE [LARGE SCALE GENOMIC DNA]</scope>
    <source>
        <strain evidence="4 5">KBS708</strain>
    </source>
</reference>
<organism evidence="4 5">
    <name type="scientific">Gemmatirosa kalamazoonensis</name>
    <dbReference type="NCBI Taxonomy" id="861299"/>
    <lineage>
        <taxon>Bacteria</taxon>
        <taxon>Pseudomonadati</taxon>
        <taxon>Gemmatimonadota</taxon>
        <taxon>Gemmatimonadia</taxon>
        <taxon>Gemmatimonadales</taxon>
        <taxon>Gemmatimonadaceae</taxon>
        <taxon>Gemmatirosa</taxon>
    </lineage>
</organism>
<dbReference type="AlphaFoldDB" id="W0RFG7"/>
<name>W0RFG7_9BACT</name>
<sequence>MVAPSSGNHRVDVADLLHDPEFQGQDYDPWDAFVRSKAANILFAVARDLLGRRHGVRAFAVHPGGIPETGLARHMDLTIAQAHGMIDERGNGVIDPEKGWKTPQQGAATLEWTATSPRARRGRRHARDPCRQLGAATTGGAQPARRRAAGLRSEGLHAHEETP</sequence>
<dbReference type="GO" id="GO:0016491">
    <property type="term" value="F:oxidoreductase activity"/>
    <property type="evidence" value="ECO:0007669"/>
    <property type="project" value="UniProtKB-KW"/>
</dbReference>
<dbReference type="Gene3D" id="3.40.50.720">
    <property type="entry name" value="NAD(P)-binding Rossmann-like Domain"/>
    <property type="match status" value="1"/>
</dbReference>
<gene>
    <name evidence="4" type="ORF">J421_2292</name>
</gene>
<evidence type="ECO:0000256" key="3">
    <source>
        <dbReference type="SAM" id="MobiDB-lite"/>
    </source>
</evidence>
<evidence type="ECO:0000256" key="2">
    <source>
        <dbReference type="ARBA" id="ARBA00023002"/>
    </source>
</evidence>
<dbReference type="PANTHER" id="PTHR24320:SF283">
    <property type="entry name" value="RETINOL DEHYDROGENASE 11"/>
    <property type="match status" value="1"/>
</dbReference>
<dbReference type="Proteomes" id="UP000019151">
    <property type="component" value="Chromosome"/>
</dbReference>
<keyword evidence="2" id="KW-0560">Oxidoreductase</keyword>
<evidence type="ECO:0008006" key="6">
    <source>
        <dbReference type="Google" id="ProtNLM"/>
    </source>
</evidence>
<dbReference type="InterPro" id="IPR036291">
    <property type="entry name" value="NAD(P)-bd_dom_sf"/>
</dbReference>
<evidence type="ECO:0000313" key="5">
    <source>
        <dbReference type="Proteomes" id="UP000019151"/>
    </source>
</evidence>
<feature type="region of interest" description="Disordered" evidence="3">
    <location>
        <begin position="115"/>
        <end position="163"/>
    </location>
</feature>
<feature type="compositionally biased region" description="Basic and acidic residues" evidence="3">
    <location>
        <begin position="154"/>
        <end position="163"/>
    </location>
</feature>